<reference evidence="1 2" key="1">
    <citation type="submission" date="2015-05" db="EMBL/GenBank/DDBJ databases">
        <title>Evolution of Trichinella species and genotypes.</title>
        <authorList>
            <person name="Korhonen P.K."/>
            <person name="Edoardo P."/>
            <person name="Giuseppe L.R."/>
            <person name="Gasser R.B."/>
        </authorList>
    </citation>
    <scope>NUCLEOTIDE SEQUENCE [LARGE SCALE GENOMIC DNA]</scope>
    <source>
        <strain evidence="1">ISS10</strain>
    </source>
</reference>
<accession>A0A0V1LJM4</accession>
<dbReference type="EMBL" id="JYDW01000038">
    <property type="protein sequence ID" value="KRZ59711.1"/>
    <property type="molecule type" value="Genomic_DNA"/>
</dbReference>
<keyword evidence="2" id="KW-1185">Reference proteome</keyword>
<evidence type="ECO:0000313" key="2">
    <source>
        <dbReference type="Proteomes" id="UP000054721"/>
    </source>
</evidence>
<gene>
    <name evidence="1" type="ORF">T02_1385</name>
</gene>
<name>A0A0V1LJM4_9BILA</name>
<evidence type="ECO:0000313" key="1">
    <source>
        <dbReference type="EMBL" id="KRZ59711.1"/>
    </source>
</evidence>
<sequence length="47" mass="5547">MNDTSHARPNPNMLFDKFDHRPLEQHTNGIETLNSWTNSPMRRRLIG</sequence>
<dbReference type="Proteomes" id="UP000054721">
    <property type="component" value="Unassembled WGS sequence"/>
</dbReference>
<proteinExistence type="predicted"/>
<comment type="caution">
    <text evidence="1">The sequence shown here is derived from an EMBL/GenBank/DDBJ whole genome shotgun (WGS) entry which is preliminary data.</text>
</comment>
<organism evidence="1 2">
    <name type="scientific">Trichinella nativa</name>
    <dbReference type="NCBI Taxonomy" id="6335"/>
    <lineage>
        <taxon>Eukaryota</taxon>
        <taxon>Metazoa</taxon>
        <taxon>Ecdysozoa</taxon>
        <taxon>Nematoda</taxon>
        <taxon>Enoplea</taxon>
        <taxon>Dorylaimia</taxon>
        <taxon>Trichinellida</taxon>
        <taxon>Trichinellidae</taxon>
        <taxon>Trichinella</taxon>
    </lineage>
</organism>
<dbReference type="AlphaFoldDB" id="A0A0V1LJM4"/>
<protein>
    <submittedName>
        <fullName evidence="1">Uncharacterized protein</fullName>
    </submittedName>
</protein>